<accession>A0AAN7PNH4</accession>
<keyword evidence="6" id="KW-1015">Disulfide bond</keyword>
<evidence type="ECO:0000256" key="8">
    <source>
        <dbReference type="SAM" id="SignalP"/>
    </source>
</evidence>
<dbReference type="Pfam" id="PF00089">
    <property type="entry name" value="Trypsin"/>
    <property type="match status" value="1"/>
</dbReference>
<dbReference type="GO" id="GO:0006508">
    <property type="term" value="P:proteolysis"/>
    <property type="evidence" value="ECO:0007669"/>
    <property type="project" value="UniProtKB-KW"/>
</dbReference>
<organism evidence="10 11">
    <name type="scientific">Aquatica leii</name>
    <dbReference type="NCBI Taxonomy" id="1421715"/>
    <lineage>
        <taxon>Eukaryota</taxon>
        <taxon>Metazoa</taxon>
        <taxon>Ecdysozoa</taxon>
        <taxon>Arthropoda</taxon>
        <taxon>Hexapoda</taxon>
        <taxon>Insecta</taxon>
        <taxon>Pterygota</taxon>
        <taxon>Neoptera</taxon>
        <taxon>Endopterygota</taxon>
        <taxon>Coleoptera</taxon>
        <taxon>Polyphaga</taxon>
        <taxon>Elateriformia</taxon>
        <taxon>Elateroidea</taxon>
        <taxon>Lampyridae</taxon>
        <taxon>Luciolinae</taxon>
        <taxon>Aquatica</taxon>
    </lineage>
</organism>
<feature type="signal peptide" evidence="8">
    <location>
        <begin position="1"/>
        <end position="21"/>
    </location>
</feature>
<evidence type="ECO:0000256" key="5">
    <source>
        <dbReference type="ARBA" id="ARBA00022825"/>
    </source>
</evidence>
<dbReference type="InterPro" id="IPR033116">
    <property type="entry name" value="TRYPSIN_SER"/>
</dbReference>
<dbReference type="PROSITE" id="PS00135">
    <property type="entry name" value="TRYPSIN_SER"/>
    <property type="match status" value="1"/>
</dbReference>
<comment type="subcellular location">
    <subcellularLocation>
        <location evidence="1">Secreted</location>
    </subcellularLocation>
</comment>
<reference evidence="11" key="1">
    <citation type="submission" date="2023-01" db="EMBL/GenBank/DDBJ databases">
        <title>Key to firefly adult light organ development and bioluminescence: homeobox transcription factors regulate luciferase expression and transportation to peroxisome.</title>
        <authorList>
            <person name="Fu X."/>
        </authorList>
    </citation>
    <scope>NUCLEOTIDE SEQUENCE [LARGE SCALE GENOMIC DNA]</scope>
</reference>
<evidence type="ECO:0000313" key="10">
    <source>
        <dbReference type="EMBL" id="KAK4871702.1"/>
    </source>
</evidence>
<dbReference type="InterPro" id="IPR018114">
    <property type="entry name" value="TRYPSIN_HIS"/>
</dbReference>
<proteinExistence type="predicted"/>
<dbReference type="AlphaFoldDB" id="A0AAN7PNH4"/>
<dbReference type="CDD" id="cd00190">
    <property type="entry name" value="Tryp_SPc"/>
    <property type="match status" value="1"/>
</dbReference>
<keyword evidence="5 7" id="KW-0720">Serine protease</keyword>
<evidence type="ECO:0000313" key="11">
    <source>
        <dbReference type="Proteomes" id="UP001353858"/>
    </source>
</evidence>
<evidence type="ECO:0000256" key="1">
    <source>
        <dbReference type="ARBA" id="ARBA00004613"/>
    </source>
</evidence>
<feature type="chain" id="PRO_5042887869" description="Peptidase S1 domain-containing protein" evidence="8">
    <location>
        <begin position="22"/>
        <end position="402"/>
    </location>
</feature>
<protein>
    <recommendedName>
        <fullName evidence="9">Peptidase S1 domain-containing protein</fullName>
    </recommendedName>
</protein>
<evidence type="ECO:0000256" key="3">
    <source>
        <dbReference type="ARBA" id="ARBA00022670"/>
    </source>
</evidence>
<sequence>MTVKYKLQFLVVSYVLLNSIAQKNVGDRCVMRGTNVQGICTLISNCPEADNKAKQGVTPTTCGFFHSRTPIVCCTERLFPRPNENSFLDPQEEGFLFPDSNERESTPIERFVSKSEEKCIEYSKLVTGVVNAVPLVTDPEEVSIDVVKCDHNGVALIVGGSPASPGEFPFMAAIGYNTDDGIGWLCGGTLISEYFVITAAHCANSRFYGAPITIRLGDIDLKRSDDGTEYVDYDIQDIKVHEQYKPPTHYHDIALLKTVKEVKFTNFIRPACLWSKFEIDHNISVATGWGKTGYLDNQSDKLLKVALNIFENSVCSKAYTTDSLRLPNGIISNMLCAGELAGGKDTCQGDSGGPLIVSNPKNRCISYIVGITSFGKGCGGANVPAVYTRISQYLPWIEKHIW</sequence>
<dbReference type="InterPro" id="IPR043504">
    <property type="entry name" value="Peptidase_S1_PA_chymotrypsin"/>
</dbReference>
<name>A0AAN7PNH4_9COLE</name>
<evidence type="ECO:0000256" key="6">
    <source>
        <dbReference type="ARBA" id="ARBA00023157"/>
    </source>
</evidence>
<keyword evidence="4 7" id="KW-0378">Hydrolase</keyword>
<comment type="caution">
    <text evidence="10">The sequence shown here is derived from an EMBL/GenBank/DDBJ whole genome shotgun (WGS) entry which is preliminary data.</text>
</comment>
<dbReference type="PANTHER" id="PTHR24252">
    <property type="entry name" value="ACROSIN-RELATED"/>
    <property type="match status" value="1"/>
</dbReference>
<feature type="domain" description="Peptidase S1" evidence="9">
    <location>
        <begin position="157"/>
        <end position="402"/>
    </location>
</feature>
<dbReference type="PANTHER" id="PTHR24252:SF7">
    <property type="entry name" value="HYALIN"/>
    <property type="match status" value="1"/>
</dbReference>
<dbReference type="InterPro" id="IPR009003">
    <property type="entry name" value="Peptidase_S1_PA"/>
</dbReference>
<dbReference type="InterPro" id="IPR001254">
    <property type="entry name" value="Trypsin_dom"/>
</dbReference>
<evidence type="ECO:0000259" key="9">
    <source>
        <dbReference type="PROSITE" id="PS50240"/>
    </source>
</evidence>
<dbReference type="Proteomes" id="UP001353858">
    <property type="component" value="Unassembled WGS sequence"/>
</dbReference>
<keyword evidence="8" id="KW-0732">Signal</keyword>
<keyword evidence="2" id="KW-0964">Secreted</keyword>
<dbReference type="PROSITE" id="PS00134">
    <property type="entry name" value="TRYPSIN_HIS"/>
    <property type="match status" value="1"/>
</dbReference>
<dbReference type="PROSITE" id="PS50240">
    <property type="entry name" value="TRYPSIN_DOM"/>
    <property type="match status" value="1"/>
</dbReference>
<gene>
    <name evidence="10" type="ORF">RN001_015826</name>
</gene>
<dbReference type="EMBL" id="JARPUR010000008">
    <property type="protein sequence ID" value="KAK4871702.1"/>
    <property type="molecule type" value="Genomic_DNA"/>
</dbReference>
<evidence type="ECO:0000256" key="7">
    <source>
        <dbReference type="RuleBase" id="RU363034"/>
    </source>
</evidence>
<evidence type="ECO:0000256" key="2">
    <source>
        <dbReference type="ARBA" id="ARBA00022525"/>
    </source>
</evidence>
<keyword evidence="3 7" id="KW-0645">Protease</keyword>
<evidence type="ECO:0000256" key="4">
    <source>
        <dbReference type="ARBA" id="ARBA00022801"/>
    </source>
</evidence>
<dbReference type="Gene3D" id="2.40.10.10">
    <property type="entry name" value="Trypsin-like serine proteases"/>
    <property type="match status" value="1"/>
</dbReference>
<dbReference type="SMART" id="SM00020">
    <property type="entry name" value="Tryp_SPc"/>
    <property type="match status" value="1"/>
</dbReference>
<dbReference type="SUPFAM" id="SSF50494">
    <property type="entry name" value="Trypsin-like serine proteases"/>
    <property type="match status" value="1"/>
</dbReference>
<keyword evidence="11" id="KW-1185">Reference proteome</keyword>
<dbReference type="PRINTS" id="PR00722">
    <property type="entry name" value="CHYMOTRYPSIN"/>
</dbReference>
<dbReference type="GO" id="GO:0004252">
    <property type="term" value="F:serine-type endopeptidase activity"/>
    <property type="evidence" value="ECO:0007669"/>
    <property type="project" value="InterPro"/>
</dbReference>
<dbReference type="GO" id="GO:0005576">
    <property type="term" value="C:extracellular region"/>
    <property type="evidence" value="ECO:0007669"/>
    <property type="project" value="UniProtKB-SubCell"/>
</dbReference>
<dbReference type="FunFam" id="2.40.10.10:FF:000015">
    <property type="entry name" value="Atrial natriuretic peptide-converting enzyme"/>
    <property type="match status" value="1"/>
</dbReference>
<dbReference type="InterPro" id="IPR001314">
    <property type="entry name" value="Peptidase_S1A"/>
</dbReference>